<dbReference type="InterPro" id="IPR012912">
    <property type="entry name" value="Plasmid_pRiA4b_Orf3-like"/>
</dbReference>
<dbReference type="InterPro" id="IPR024047">
    <property type="entry name" value="MM3350-like_sf"/>
</dbReference>
<dbReference type="AlphaFoldDB" id="X0S5Z7"/>
<gene>
    <name evidence="2" type="ORF">S01H1_05827</name>
</gene>
<evidence type="ECO:0000313" key="2">
    <source>
        <dbReference type="EMBL" id="GAF76458.1"/>
    </source>
</evidence>
<reference evidence="2" key="1">
    <citation type="journal article" date="2014" name="Front. Microbiol.">
        <title>High frequency of phylogenetically diverse reductive dehalogenase-homologous genes in deep subseafloor sedimentary metagenomes.</title>
        <authorList>
            <person name="Kawai M."/>
            <person name="Futagami T."/>
            <person name="Toyoda A."/>
            <person name="Takaki Y."/>
            <person name="Nishi S."/>
            <person name="Hori S."/>
            <person name="Arai W."/>
            <person name="Tsubouchi T."/>
            <person name="Morono Y."/>
            <person name="Uchiyama I."/>
            <person name="Ito T."/>
            <person name="Fujiyama A."/>
            <person name="Inagaki F."/>
            <person name="Takami H."/>
        </authorList>
    </citation>
    <scope>NUCLEOTIDE SEQUENCE</scope>
    <source>
        <strain evidence="2">Expedition CK06-06</strain>
    </source>
</reference>
<comment type="caution">
    <text evidence="2">The sequence shown here is derived from an EMBL/GenBank/DDBJ whole genome shotgun (WGS) entry which is preliminary data.</text>
</comment>
<proteinExistence type="predicted"/>
<dbReference type="Pfam" id="PF07929">
    <property type="entry name" value="PRiA4_ORF3"/>
    <property type="match status" value="1"/>
</dbReference>
<accession>X0S5Z7</accession>
<dbReference type="Gene3D" id="3.10.290.30">
    <property type="entry name" value="MM3350-like"/>
    <property type="match status" value="1"/>
</dbReference>
<dbReference type="EMBL" id="BARS01003028">
    <property type="protein sequence ID" value="GAF76458.1"/>
    <property type="molecule type" value="Genomic_DNA"/>
</dbReference>
<dbReference type="PANTHER" id="PTHR41878">
    <property type="entry name" value="LEXA REPRESSOR-RELATED"/>
    <property type="match status" value="1"/>
</dbReference>
<feature type="non-terminal residue" evidence="2">
    <location>
        <position position="72"/>
    </location>
</feature>
<organism evidence="2">
    <name type="scientific">marine sediment metagenome</name>
    <dbReference type="NCBI Taxonomy" id="412755"/>
    <lineage>
        <taxon>unclassified sequences</taxon>
        <taxon>metagenomes</taxon>
        <taxon>ecological metagenomes</taxon>
    </lineage>
</organism>
<sequence length="72" mass="8418">MITNQFKYVYQFKIVLTATKPPIWRRIQVPDNYSFKYLHVAIQNVMDWEVYAGSSYEFNVINPATGLEQAIG</sequence>
<protein>
    <recommendedName>
        <fullName evidence="1">Plasmid pRiA4b Orf3-like domain-containing protein</fullName>
    </recommendedName>
</protein>
<dbReference type="PANTHER" id="PTHR41878:SF1">
    <property type="entry name" value="TNPR PROTEIN"/>
    <property type="match status" value="1"/>
</dbReference>
<feature type="domain" description="Plasmid pRiA4b Orf3-like" evidence="1">
    <location>
        <begin position="9"/>
        <end position="60"/>
    </location>
</feature>
<name>X0S5Z7_9ZZZZ</name>
<evidence type="ECO:0000259" key="1">
    <source>
        <dbReference type="Pfam" id="PF07929"/>
    </source>
</evidence>
<dbReference type="SUPFAM" id="SSF159941">
    <property type="entry name" value="MM3350-like"/>
    <property type="match status" value="1"/>
</dbReference>